<dbReference type="Pfam" id="PF01399">
    <property type="entry name" value="PCI"/>
    <property type="match status" value="1"/>
</dbReference>
<reference evidence="4 5" key="2">
    <citation type="journal article" date="2013" name="PLoS ONE">
        <title>Whole genome mapping and re-organization of the nuclear and mitochondrial genomes of Babesia microti isolates.</title>
        <authorList>
            <person name="Cornillot E."/>
            <person name="Dassouli A."/>
            <person name="Garg A."/>
            <person name="Pachikara N."/>
            <person name="Randazzo S."/>
            <person name="Depoix D."/>
            <person name="Carcy B."/>
            <person name="Delbecq S."/>
            <person name="Frutos R."/>
            <person name="Silva J.C."/>
            <person name="Sutton R."/>
            <person name="Krause P.J."/>
            <person name="Mamoun C.B."/>
        </authorList>
    </citation>
    <scope>NUCLEOTIDE SEQUENCE [LARGE SCALE GENOMIC DNA]</scope>
    <source>
        <strain evidence="4 5">RI</strain>
    </source>
</reference>
<dbReference type="SMART" id="SM00753">
    <property type="entry name" value="PAM"/>
    <property type="match status" value="1"/>
</dbReference>
<dbReference type="Gene3D" id="1.25.40.570">
    <property type="match status" value="2"/>
</dbReference>
<dbReference type="KEGG" id="bmic:BmR1_04g06890"/>
<evidence type="ECO:0000256" key="2">
    <source>
        <dbReference type="ARBA" id="ARBA00022942"/>
    </source>
</evidence>
<reference evidence="4 5" key="1">
    <citation type="journal article" date="2012" name="Nucleic Acids Res.">
        <title>Sequencing of the smallest Apicomplexan genome from the human pathogen Babesia microti.</title>
        <authorList>
            <person name="Cornillot E."/>
            <person name="Hadj-Kaddour K."/>
            <person name="Dassouli A."/>
            <person name="Noel B."/>
            <person name="Ranwez V."/>
            <person name="Vacherie B."/>
            <person name="Augagneur Y."/>
            <person name="Bres V."/>
            <person name="Duclos A."/>
            <person name="Randazzo S."/>
            <person name="Carcy B."/>
            <person name="Debierre-Grockiego F."/>
            <person name="Delbecq S."/>
            <person name="Moubri-Menage K."/>
            <person name="Shams-Eldin H."/>
            <person name="Usmani-Brown S."/>
            <person name="Bringaud F."/>
            <person name="Wincker P."/>
            <person name="Vivares C.P."/>
            <person name="Schwarz R.T."/>
            <person name="Schetters T.P."/>
            <person name="Krause P.J."/>
            <person name="Gorenflot A."/>
            <person name="Berry V."/>
            <person name="Barbe V."/>
            <person name="Ben Mamoun C."/>
        </authorList>
    </citation>
    <scope>NUCLEOTIDE SEQUENCE [LARGE SCALE GENOMIC DNA]</scope>
    <source>
        <strain evidence="4 5">RI</strain>
    </source>
</reference>
<protein>
    <submittedName>
        <fullName evidence="4">26S proteasome regulatory subunit N6</fullName>
    </submittedName>
</protein>
<proteinExistence type="inferred from homology"/>
<keyword evidence="5" id="KW-1185">Reference proteome</keyword>
<reference evidence="4 5" key="3">
    <citation type="journal article" date="2016" name="Sci. Rep.">
        <title>Genome-wide diversity and gene expression profiling of Babesia microti isolates identify polymorphic genes that mediate host-pathogen interactions.</title>
        <authorList>
            <person name="Silva J.C."/>
            <person name="Cornillot E."/>
            <person name="McCracken C."/>
            <person name="Usmani-Brown S."/>
            <person name="Dwivedi A."/>
            <person name="Ifeonu O.O."/>
            <person name="Crabtree J."/>
            <person name="Gotia H.T."/>
            <person name="Virji A.Z."/>
            <person name="Reynes C."/>
            <person name="Colinge J."/>
            <person name="Kumar V."/>
            <person name="Lawres L."/>
            <person name="Pazzi J.E."/>
            <person name="Pablo J.V."/>
            <person name="Hung C."/>
            <person name="Brancato J."/>
            <person name="Kumari P."/>
            <person name="Orvis J."/>
            <person name="Tretina K."/>
            <person name="Chibucos M."/>
            <person name="Ott S."/>
            <person name="Sadzewicz L."/>
            <person name="Sengamalay N."/>
            <person name="Shetty A.C."/>
            <person name="Su Q."/>
            <person name="Tallon L."/>
            <person name="Fraser C.M."/>
            <person name="Frutos R."/>
            <person name="Molina D.M."/>
            <person name="Krause P.J."/>
            <person name="Ben Mamoun C."/>
        </authorList>
    </citation>
    <scope>NUCLEOTIDE SEQUENCE [LARGE SCALE GENOMIC DNA]</scope>
    <source>
        <strain evidence="4 5">RI</strain>
    </source>
</reference>
<evidence type="ECO:0000256" key="1">
    <source>
        <dbReference type="ARBA" id="ARBA00007454"/>
    </source>
</evidence>
<dbReference type="OrthoDB" id="1418352at2759"/>
<evidence type="ECO:0000313" key="4">
    <source>
        <dbReference type="EMBL" id="CCF75573.1"/>
    </source>
</evidence>
<dbReference type="VEuPathDB" id="PiroplasmaDB:BmR1_04g06890"/>
<accession>I7J8S2</accession>
<evidence type="ECO:0000313" key="5">
    <source>
        <dbReference type="Proteomes" id="UP000002899"/>
    </source>
</evidence>
<keyword evidence="2 4" id="KW-0647">Proteasome</keyword>
<dbReference type="Pfam" id="PF18055">
    <property type="entry name" value="RPN6_N"/>
    <property type="match status" value="1"/>
</dbReference>
<evidence type="ECO:0000259" key="3">
    <source>
        <dbReference type="PROSITE" id="PS50250"/>
    </source>
</evidence>
<dbReference type="InterPro" id="IPR000717">
    <property type="entry name" value="PCI_dom"/>
</dbReference>
<dbReference type="PANTHER" id="PTHR10678">
    <property type="entry name" value="26S PROTEASOME NON-ATPASE REGULATORY SUBUNIT 11/COP9 SIGNALOSOME COMPLEX SUBUNIT 2"/>
    <property type="match status" value="1"/>
</dbReference>
<dbReference type="InterPro" id="IPR036390">
    <property type="entry name" value="WH_DNA-bd_sf"/>
</dbReference>
<dbReference type="RefSeq" id="XP_012649981.1">
    <property type="nucleotide sequence ID" value="XM_012794527.1"/>
</dbReference>
<dbReference type="GeneID" id="24426025"/>
<dbReference type="InterPro" id="IPR040773">
    <property type="entry name" value="Rpn6_N"/>
</dbReference>
<dbReference type="PROSITE" id="PS50250">
    <property type="entry name" value="PCI"/>
    <property type="match status" value="1"/>
</dbReference>
<feature type="domain" description="PCI" evidence="3">
    <location>
        <begin position="356"/>
        <end position="529"/>
    </location>
</feature>
<dbReference type="AlphaFoldDB" id="I7J8S2"/>
<dbReference type="GO" id="GO:0000502">
    <property type="term" value="C:proteasome complex"/>
    <property type="evidence" value="ECO:0007669"/>
    <property type="project" value="UniProtKB-KW"/>
</dbReference>
<dbReference type="SMART" id="SM00088">
    <property type="entry name" value="PINT"/>
    <property type="match status" value="1"/>
</dbReference>
<name>I7J8S2_BABMR</name>
<dbReference type="EMBL" id="LN871599">
    <property type="protein sequence ID" value="CCF75573.1"/>
    <property type="molecule type" value="Genomic_DNA"/>
</dbReference>
<gene>
    <name evidence="4" type="ORF">BmR1_04g06890</name>
</gene>
<organism evidence="4 5">
    <name type="scientific">Babesia microti (strain RI)</name>
    <dbReference type="NCBI Taxonomy" id="1133968"/>
    <lineage>
        <taxon>Eukaryota</taxon>
        <taxon>Sar</taxon>
        <taxon>Alveolata</taxon>
        <taxon>Apicomplexa</taxon>
        <taxon>Aconoidasida</taxon>
        <taxon>Piroplasmida</taxon>
        <taxon>Babesiidae</taxon>
        <taxon>Babesia</taxon>
    </lineage>
</organism>
<dbReference type="SUPFAM" id="SSF46785">
    <property type="entry name" value="Winged helix' DNA-binding domain"/>
    <property type="match status" value="1"/>
</dbReference>
<dbReference type="InterPro" id="IPR050871">
    <property type="entry name" value="26S_Proteasome/COP9_Components"/>
</dbReference>
<dbReference type="Proteomes" id="UP000002899">
    <property type="component" value="Chromosome IV"/>
</dbReference>
<sequence>MSTELIVSDYSAVKKLLDANFYKCPTNSTLDDSILSKLCDLNVSIINAVKVATTSIFDTTFDTQKDGFDERLIGINEDIILKICYHLISVGDIGGVIKVFNDNEPFLSMIPMAKMGKIIKCILERMLLVKFDINSILKVFVKFKNWCDQQKRTFLGYRIEIKIIILLVFKKEFALALKRISSLITSLKLLEDKQFLLDAYILQSKIYLFISNYALMKMSLSNAKNVSINLNTPSYVNGELDLLSGLISLHEKDYKTAYSYFYEAYESFHSSLTGPNNKIYPYIKVPNSHSGEFDLDDELSYTLVQTFPTISEFSPVFFTFYSLEHAPLSTCGDNMVMDGEVRINFENEQLLDTDCDIEMDCTLKCEINDVENSNFPPLPQRKLIQSLKYMLLATILTNKSQMMGSILFAKNKISYVYNPEIMMLKNISGLYTNNSLAEFEEILKTNEKIISADPVLNQGLCEMYDNLMEESLLKIIKPFSKVDIGYISDRLGISKQVLIRKVSEMIIDGKLCAMFDLRKEEGILTIYEPQVLRPMHKGITSTISNLSAVVDALCDIVHKNV</sequence>
<comment type="similarity">
    <text evidence="1">Belongs to the proteasome subunit S9 family.</text>
</comment>